<protein>
    <recommendedName>
        <fullName evidence="8">WRKY domain-containing protein</fullName>
    </recommendedName>
</protein>
<dbReference type="GO" id="GO:0003700">
    <property type="term" value="F:DNA-binding transcription factor activity"/>
    <property type="evidence" value="ECO:0007669"/>
    <property type="project" value="InterPro"/>
</dbReference>
<evidence type="ECO:0000256" key="3">
    <source>
        <dbReference type="ARBA" id="ARBA00023125"/>
    </source>
</evidence>
<dbReference type="EnsemblPlants" id="ONIVA08G13920.1">
    <property type="protein sequence ID" value="ONIVA08G13920.1"/>
    <property type="gene ID" value="ONIVA08G13920"/>
</dbReference>
<dbReference type="eggNOG" id="ENOG502QPRM">
    <property type="taxonomic scope" value="Eukaryota"/>
</dbReference>
<keyword evidence="10" id="KW-1185">Reference proteome</keyword>
<evidence type="ECO:0000256" key="5">
    <source>
        <dbReference type="ARBA" id="ARBA00023242"/>
    </source>
</evidence>
<evidence type="ECO:0000313" key="9">
    <source>
        <dbReference type="EnsemblPlants" id="ONIVA08G13920.1"/>
    </source>
</evidence>
<dbReference type="GO" id="GO:0005634">
    <property type="term" value="C:nucleus"/>
    <property type="evidence" value="ECO:0007669"/>
    <property type="project" value="UniProtKB-SubCell"/>
</dbReference>
<evidence type="ECO:0000256" key="1">
    <source>
        <dbReference type="ARBA" id="ARBA00004123"/>
    </source>
</evidence>
<comment type="similarity">
    <text evidence="6">Belongs to the WRKY group III family.</text>
</comment>
<dbReference type="PANTHER" id="PTHR32096">
    <property type="entry name" value="WRKY TRANSCRIPTION FACTOR 30-RELATED-RELATED"/>
    <property type="match status" value="1"/>
</dbReference>
<feature type="region of interest" description="Disordered" evidence="7">
    <location>
        <begin position="218"/>
        <end position="252"/>
    </location>
</feature>
<organism evidence="9">
    <name type="scientific">Oryza nivara</name>
    <name type="common">Indian wild rice</name>
    <name type="synonym">Oryza sativa f. spontanea</name>
    <dbReference type="NCBI Taxonomy" id="4536"/>
    <lineage>
        <taxon>Eukaryota</taxon>
        <taxon>Viridiplantae</taxon>
        <taxon>Streptophyta</taxon>
        <taxon>Embryophyta</taxon>
        <taxon>Tracheophyta</taxon>
        <taxon>Spermatophyta</taxon>
        <taxon>Magnoliopsida</taxon>
        <taxon>Liliopsida</taxon>
        <taxon>Poales</taxon>
        <taxon>Poaceae</taxon>
        <taxon>BOP clade</taxon>
        <taxon>Oryzoideae</taxon>
        <taxon>Oryzeae</taxon>
        <taxon>Oryzinae</taxon>
        <taxon>Oryza</taxon>
    </lineage>
</organism>
<dbReference type="InterPro" id="IPR003657">
    <property type="entry name" value="WRKY_dom"/>
</dbReference>
<keyword evidence="2" id="KW-0805">Transcription regulation</keyword>
<dbReference type="FunFam" id="2.20.25.80:FF:000009">
    <property type="entry name" value="WRKY transcription factor 53"/>
    <property type="match status" value="1"/>
</dbReference>
<evidence type="ECO:0000256" key="6">
    <source>
        <dbReference type="ARBA" id="ARBA00060850"/>
    </source>
</evidence>
<evidence type="ECO:0000313" key="10">
    <source>
        <dbReference type="Proteomes" id="UP000006591"/>
    </source>
</evidence>
<keyword evidence="5" id="KW-0539">Nucleus</keyword>
<feature type="compositionally biased region" description="Low complexity" evidence="7">
    <location>
        <begin position="236"/>
        <end position="252"/>
    </location>
</feature>
<proteinExistence type="inferred from homology"/>
<sequence>MEGIVDGSGAQLVVAELVRVQGLLRQLEAHLSAPCSVELCRGLVAQIVALTDRSIGIATRSFSSASGGGAHFADTAPPMPALTSCTPSPLSDGSDHQPFRTTNAKKRKTTARWTSQVRVSAAGGAEGPADDGHSWRKYGQKDILGAKHPRGYYRCTHRNTQGCTATKQVQRTDDDASLFDVVYHGEHTCRPGAASAAAAKRPHAQTLLQSLSASLTVNTDTNTPLTPENRAPAPPLQQQQQQQSVSASPVASDSYGLGGAGYGDWRCCDGDLQEVVSALATVTSAPDHAAMDAADFMSYCFDFDPAVYGGIIKLFNTIKPLALTDEQRTQGCSSPI</sequence>
<evidence type="ECO:0000256" key="4">
    <source>
        <dbReference type="ARBA" id="ARBA00023163"/>
    </source>
</evidence>
<name>A0A0E0IB92_ORYNI</name>
<dbReference type="STRING" id="4536.A0A0E0IB92"/>
<dbReference type="GO" id="GO:0042542">
    <property type="term" value="P:response to hydrogen peroxide"/>
    <property type="evidence" value="ECO:0007669"/>
    <property type="project" value="UniProtKB-ARBA"/>
</dbReference>
<dbReference type="Proteomes" id="UP000006591">
    <property type="component" value="Chromosome 8"/>
</dbReference>
<comment type="subcellular location">
    <subcellularLocation>
        <location evidence="1">Nucleus</location>
    </subcellularLocation>
</comment>
<accession>A0A0E0IB92</accession>
<dbReference type="SMART" id="SM00774">
    <property type="entry name" value="WRKY"/>
    <property type="match status" value="1"/>
</dbReference>
<feature type="domain" description="WRKY" evidence="8">
    <location>
        <begin position="124"/>
        <end position="187"/>
    </location>
</feature>
<evidence type="ECO:0000256" key="2">
    <source>
        <dbReference type="ARBA" id="ARBA00023015"/>
    </source>
</evidence>
<dbReference type="InterPro" id="IPR036576">
    <property type="entry name" value="WRKY_dom_sf"/>
</dbReference>
<dbReference type="SUPFAM" id="SSF118290">
    <property type="entry name" value="WRKY DNA-binding domain"/>
    <property type="match status" value="1"/>
</dbReference>
<dbReference type="GO" id="GO:0010193">
    <property type="term" value="P:response to ozone"/>
    <property type="evidence" value="ECO:0007669"/>
    <property type="project" value="UniProtKB-ARBA"/>
</dbReference>
<evidence type="ECO:0000259" key="8">
    <source>
        <dbReference type="PROSITE" id="PS50811"/>
    </source>
</evidence>
<keyword evidence="3" id="KW-0238">DNA-binding</keyword>
<keyword evidence="4" id="KW-0804">Transcription</keyword>
<dbReference type="Gramene" id="ONIVA08G13920.1">
    <property type="protein sequence ID" value="ONIVA08G13920.1"/>
    <property type="gene ID" value="ONIVA08G13920"/>
</dbReference>
<dbReference type="Gene3D" id="2.20.25.80">
    <property type="entry name" value="WRKY domain"/>
    <property type="match status" value="1"/>
</dbReference>
<feature type="region of interest" description="Disordered" evidence="7">
    <location>
        <begin position="86"/>
        <end position="136"/>
    </location>
</feature>
<dbReference type="GO" id="GO:0010150">
    <property type="term" value="P:leaf senescence"/>
    <property type="evidence" value="ECO:0007669"/>
    <property type="project" value="UniProtKB-ARBA"/>
</dbReference>
<dbReference type="GO" id="GO:0009751">
    <property type="term" value="P:response to salicylic acid"/>
    <property type="evidence" value="ECO:0007669"/>
    <property type="project" value="UniProtKB-ARBA"/>
</dbReference>
<dbReference type="GO" id="GO:0000976">
    <property type="term" value="F:transcription cis-regulatory region binding"/>
    <property type="evidence" value="ECO:0007669"/>
    <property type="project" value="TreeGrafter"/>
</dbReference>
<dbReference type="InterPro" id="IPR044810">
    <property type="entry name" value="WRKY_plant"/>
</dbReference>
<dbReference type="Pfam" id="PF03106">
    <property type="entry name" value="WRKY"/>
    <property type="match status" value="1"/>
</dbReference>
<dbReference type="PROSITE" id="PS50811">
    <property type="entry name" value="WRKY"/>
    <property type="match status" value="1"/>
</dbReference>
<dbReference type="AlphaFoldDB" id="A0A0E0IB92"/>
<evidence type="ECO:0000256" key="7">
    <source>
        <dbReference type="SAM" id="MobiDB-lite"/>
    </source>
</evidence>
<dbReference type="PANTHER" id="PTHR32096:SF152">
    <property type="entry name" value="OS08G0386200 PROTEIN"/>
    <property type="match status" value="1"/>
</dbReference>
<dbReference type="OMA" id="CHRLVHE"/>
<reference evidence="9" key="1">
    <citation type="submission" date="2015-04" db="UniProtKB">
        <authorList>
            <consortium name="EnsemblPlants"/>
        </authorList>
    </citation>
    <scope>IDENTIFICATION</scope>
    <source>
        <strain evidence="9">SL10</strain>
    </source>
</reference>
<reference evidence="9" key="2">
    <citation type="submission" date="2018-04" db="EMBL/GenBank/DDBJ databases">
        <title>OnivRS2 (Oryza nivara Reference Sequence Version 2).</title>
        <authorList>
            <person name="Zhang J."/>
            <person name="Kudrna D."/>
            <person name="Lee S."/>
            <person name="Talag J."/>
            <person name="Rajasekar S."/>
            <person name="Welchert J."/>
            <person name="Hsing Y.-I."/>
            <person name="Wing R.A."/>
        </authorList>
    </citation>
    <scope>NUCLEOTIDE SEQUENCE [LARGE SCALE GENOMIC DNA]</scope>
    <source>
        <strain evidence="9">SL10</strain>
    </source>
</reference>